<evidence type="ECO:0000256" key="2">
    <source>
        <dbReference type="SAM" id="Phobius"/>
    </source>
</evidence>
<evidence type="ECO:0000313" key="4">
    <source>
        <dbReference type="Proteomes" id="UP001281761"/>
    </source>
</evidence>
<dbReference type="Proteomes" id="UP001281761">
    <property type="component" value="Unassembled WGS sequence"/>
</dbReference>
<keyword evidence="2" id="KW-0472">Membrane</keyword>
<feature type="transmembrane region" description="Helical" evidence="2">
    <location>
        <begin position="641"/>
        <end position="658"/>
    </location>
</feature>
<feature type="transmembrane region" description="Helical" evidence="2">
    <location>
        <begin position="664"/>
        <end position="684"/>
    </location>
</feature>
<evidence type="ECO:0008006" key="5">
    <source>
        <dbReference type="Google" id="ProtNLM"/>
    </source>
</evidence>
<comment type="caution">
    <text evidence="3">The sequence shown here is derived from an EMBL/GenBank/DDBJ whole genome shotgun (WGS) entry which is preliminary data.</text>
</comment>
<feature type="transmembrane region" description="Helical" evidence="2">
    <location>
        <begin position="582"/>
        <end position="599"/>
    </location>
</feature>
<feature type="transmembrane region" description="Helical" evidence="2">
    <location>
        <begin position="552"/>
        <end position="570"/>
    </location>
</feature>
<organism evidence="3 4">
    <name type="scientific">Blattamonas nauphoetae</name>
    <dbReference type="NCBI Taxonomy" id="2049346"/>
    <lineage>
        <taxon>Eukaryota</taxon>
        <taxon>Metamonada</taxon>
        <taxon>Preaxostyla</taxon>
        <taxon>Oxymonadida</taxon>
        <taxon>Blattamonas</taxon>
    </lineage>
</organism>
<gene>
    <name evidence="3" type="ORF">BLNAU_1899</name>
</gene>
<keyword evidence="2" id="KW-0812">Transmembrane</keyword>
<sequence length="819" mass="94160">MVSSSKHHVRSLLTLLTPNQPQHATMILSAIQCVSRWIDPVAKVKHFWNGWLSRFFNTVNPSNMPFTHEYVSLHDHLVEVMCNIINSFEECEPDPEIYKPTVKKRELKKFRLSFLTLSKDYLVHLSRNVFTNRPHNAYTISSLLSRVMRFDLNTPTAEAFYRNLKQEMNSSALASSSPPFILTTELVCHLSDSETIDVVDRIVTLLDSNSSLDDYTILQICKFISFLGPRSLQLVFRNTGRTKEQYFHAFESFISLHIEPFYQAPINSLLSSRPDDHEPTFDEWDDIDLETVSIVMQIKTQNQLSIISKLKESDNLILKFIIDSLQQARHCTTRLTRTQLERLIAPSIDCLHAFFHQPSSLGIDYQTKTKLFRGIFSVYDQPVVTRAISKTGIFFRIVNGLTNSSEVEESIMTLLILIKDERRGNVNHKTERMLRRGGSPMIGEEGLDDAMESVTFMKTNIHISNFIKNQTHCILQCFGANLPNLNSDDARDRHYLHRRRLAITRKAERTTILRNCPATLYVTIVLVAIYLLDLYGALRVIITTPPQPINQFYYQDIVRVLCGFFSIGLLSGVERRLGTSKFLLLIILAISANFIPMPSQRAWFIPGFKDGNFIFLYTSLATLDLYFRLPVAKRRVPLNWYIRLLLYIVLLLPNFVPFQRKFSYLLRILISFAVSCIFIPFLILRINIPSRLRHIFEKMYGVFDYSARTIKKSFGDIPPAEELVGSPEEILTPFVEGTHQPAPTQPSITPHQPIPTAQPPPQPRTQPQQQNPPQIPNWGQMIENLEEITQLPRERCETVLRNSHGNFDLALDTLLSTNN</sequence>
<evidence type="ECO:0000256" key="1">
    <source>
        <dbReference type="SAM" id="MobiDB-lite"/>
    </source>
</evidence>
<reference evidence="3 4" key="1">
    <citation type="journal article" date="2022" name="bioRxiv">
        <title>Genomics of Preaxostyla Flagellates Illuminates Evolutionary Transitions and the Path Towards Mitochondrial Loss.</title>
        <authorList>
            <person name="Novak L.V.F."/>
            <person name="Treitli S.C."/>
            <person name="Pyrih J."/>
            <person name="Halakuc P."/>
            <person name="Pipaliya S.V."/>
            <person name="Vacek V."/>
            <person name="Brzon O."/>
            <person name="Soukal P."/>
            <person name="Eme L."/>
            <person name="Dacks J.B."/>
            <person name="Karnkowska A."/>
            <person name="Elias M."/>
            <person name="Hampl V."/>
        </authorList>
    </citation>
    <scope>NUCLEOTIDE SEQUENCE [LARGE SCALE GENOMIC DNA]</scope>
    <source>
        <strain evidence="3">NAU3</strain>
        <tissue evidence="3">Gut</tissue>
    </source>
</reference>
<name>A0ABQ9YI89_9EUKA</name>
<feature type="transmembrane region" description="Helical" evidence="2">
    <location>
        <begin position="611"/>
        <end position="629"/>
    </location>
</feature>
<dbReference type="EMBL" id="JARBJD010000007">
    <property type="protein sequence ID" value="KAK2963365.1"/>
    <property type="molecule type" value="Genomic_DNA"/>
</dbReference>
<proteinExistence type="predicted"/>
<accession>A0ABQ9YI89</accession>
<feature type="transmembrane region" description="Helical" evidence="2">
    <location>
        <begin position="512"/>
        <end position="532"/>
    </location>
</feature>
<protein>
    <recommendedName>
        <fullName evidence="5">UBA domain-containing protein</fullName>
    </recommendedName>
</protein>
<keyword evidence="4" id="KW-1185">Reference proteome</keyword>
<evidence type="ECO:0000313" key="3">
    <source>
        <dbReference type="EMBL" id="KAK2963365.1"/>
    </source>
</evidence>
<keyword evidence="2" id="KW-1133">Transmembrane helix</keyword>
<feature type="compositionally biased region" description="Pro residues" evidence="1">
    <location>
        <begin position="752"/>
        <end position="764"/>
    </location>
</feature>
<feature type="region of interest" description="Disordered" evidence="1">
    <location>
        <begin position="736"/>
        <end position="777"/>
    </location>
</feature>